<comment type="caution">
    <text evidence="1">The sequence shown here is derived from an EMBL/GenBank/DDBJ whole genome shotgun (WGS) entry which is preliminary data.</text>
</comment>
<evidence type="ECO:0000313" key="1">
    <source>
        <dbReference type="EMBL" id="KAK9944092.1"/>
    </source>
</evidence>
<reference evidence="1 2" key="1">
    <citation type="journal article" date="2023" name="G3 (Bethesda)">
        <title>A chromosome-length genome assembly and annotation of blackberry (Rubus argutus, cv. 'Hillquist').</title>
        <authorList>
            <person name="Bruna T."/>
            <person name="Aryal R."/>
            <person name="Dudchenko O."/>
            <person name="Sargent D.J."/>
            <person name="Mead D."/>
            <person name="Buti M."/>
            <person name="Cavallini A."/>
            <person name="Hytonen T."/>
            <person name="Andres J."/>
            <person name="Pham M."/>
            <person name="Weisz D."/>
            <person name="Mascagni F."/>
            <person name="Usai G."/>
            <person name="Natali L."/>
            <person name="Bassil N."/>
            <person name="Fernandez G.E."/>
            <person name="Lomsadze A."/>
            <person name="Armour M."/>
            <person name="Olukolu B."/>
            <person name="Poorten T."/>
            <person name="Britton C."/>
            <person name="Davik J."/>
            <person name="Ashrafi H."/>
            <person name="Aiden E.L."/>
            <person name="Borodovsky M."/>
            <person name="Worthington M."/>
        </authorList>
    </citation>
    <scope>NUCLEOTIDE SEQUENCE [LARGE SCALE GENOMIC DNA]</scope>
    <source>
        <strain evidence="1">PI 553951</strain>
    </source>
</reference>
<organism evidence="1 2">
    <name type="scientific">Rubus argutus</name>
    <name type="common">Southern blackberry</name>
    <dbReference type="NCBI Taxonomy" id="59490"/>
    <lineage>
        <taxon>Eukaryota</taxon>
        <taxon>Viridiplantae</taxon>
        <taxon>Streptophyta</taxon>
        <taxon>Embryophyta</taxon>
        <taxon>Tracheophyta</taxon>
        <taxon>Spermatophyta</taxon>
        <taxon>Magnoliopsida</taxon>
        <taxon>eudicotyledons</taxon>
        <taxon>Gunneridae</taxon>
        <taxon>Pentapetalae</taxon>
        <taxon>rosids</taxon>
        <taxon>fabids</taxon>
        <taxon>Rosales</taxon>
        <taxon>Rosaceae</taxon>
        <taxon>Rosoideae</taxon>
        <taxon>Rosoideae incertae sedis</taxon>
        <taxon>Rubus</taxon>
    </lineage>
</organism>
<dbReference type="AlphaFoldDB" id="A0AAW1Y5C0"/>
<gene>
    <name evidence="1" type="ORF">M0R45_009676</name>
</gene>
<sequence>MECNCSMEDLNSNMDNLSIMATSMVVSHRTMVVNPIIMRLSTQMLGVMKITQKIITTTILNFPPTEDSTTTSTIQLPGQNSRAMGIKILVDQLFVKIVKNLVLGQKFAITKLHNPNMGTLVPLWFVRYARGLVNNLQPTHKTEILLCWLAVKIPYLHMTFGSLILKP</sequence>
<dbReference type="EMBL" id="JBEDUW010000002">
    <property type="protein sequence ID" value="KAK9944092.1"/>
    <property type="molecule type" value="Genomic_DNA"/>
</dbReference>
<protein>
    <submittedName>
        <fullName evidence="1">Uncharacterized protein</fullName>
    </submittedName>
</protein>
<proteinExistence type="predicted"/>
<accession>A0AAW1Y5C0</accession>
<dbReference type="Proteomes" id="UP001457282">
    <property type="component" value="Unassembled WGS sequence"/>
</dbReference>
<evidence type="ECO:0000313" key="2">
    <source>
        <dbReference type="Proteomes" id="UP001457282"/>
    </source>
</evidence>
<name>A0AAW1Y5C0_RUBAR</name>
<keyword evidence="2" id="KW-1185">Reference proteome</keyword>